<gene>
    <name evidence="1" type="ORF">LD004_18110</name>
</gene>
<reference evidence="1" key="1">
    <citation type="submission" date="2023-08" db="EMBL/GenBank/DDBJ databases">
        <title>Mucin Metabolism Genes Underlie the Key Renovations of Bacteroides xylanisolvens Genomes in Captive Great Apes.</title>
        <authorList>
            <person name="Nishida A.H."/>
        </authorList>
    </citation>
    <scope>NUCLEOTIDE SEQUENCE</scope>
    <source>
        <strain evidence="1">P13.H9</strain>
    </source>
</reference>
<name>A0AAW4T7Q7_9BACE</name>
<dbReference type="Proteomes" id="UP001198461">
    <property type="component" value="Unassembled WGS sequence"/>
</dbReference>
<dbReference type="EMBL" id="JAIWYE010000031">
    <property type="protein sequence ID" value="MCA4705520.1"/>
    <property type="molecule type" value="Genomic_DNA"/>
</dbReference>
<protein>
    <submittedName>
        <fullName evidence="1">Uncharacterized protein</fullName>
    </submittedName>
</protein>
<dbReference type="RefSeq" id="WP_015532591.1">
    <property type="nucleotide sequence ID" value="NZ_JADYTM010000067.1"/>
</dbReference>
<evidence type="ECO:0000313" key="1">
    <source>
        <dbReference type="EMBL" id="MCA4705520.1"/>
    </source>
</evidence>
<proteinExistence type="predicted"/>
<organism evidence="1 2">
    <name type="scientific">Bacteroides xylanisolvens</name>
    <dbReference type="NCBI Taxonomy" id="371601"/>
    <lineage>
        <taxon>Bacteria</taxon>
        <taxon>Pseudomonadati</taxon>
        <taxon>Bacteroidota</taxon>
        <taxon>Bacteroidia</taxon>
        <taxon>Bacteroidales</taxon>
        <taxon>Bacteroidaceae</taxon>
        <taxon>Bacteroides</taxon>
    </lineage>
</organism>
<comment type="caution">
    <text evidence="1">The sequence shown here is derived from an EMBL/GenBank/DDBJ whole genome shotgun (WGS) entry which is preliminary data.</text>
</comment>
<sequence>MGFGILLLLTREGELAEIIVGIYDRNKRMIPDDVLMKVENYSDAICSG</sequence>
<evidence type="ECO:0000313" key="2">
    <source>
        <dbReference type="Proteomes" id="UP001198461"/>
    </source>
</evidence>
<dbReference type="AlphaFoldDB" id="A0AAW4T7Q7"/>
<accession>A0AAW4T7Q7</accession>